<organism evidence="3 4">
    <name type="scientific">Rhizobium halophytocola</name>
    <dbReference type="NCBI Taxonomy" id="735519"/>
    <lineage>
        <taxon>Bacteria</taxon>
        <taxon>Pseudomonadati</taxon>
        <taxon>Pseudomonadota</taxon>
        <taxon>Alphaproteobacteria</taxon>
        <taxon>Hyphomicrobiales</taxon>
        <taxon>Rhizobiaceae</taxon>
        <taxon>Rhizobium/Agrobacterium group</taxon>
        <taxon>Rhizobium</taxon>
    </lineage>
</organism>
<dbReference type="EMBL" id="JAGGJU010000007">
    <property type="protein sequence ID" value="MBP1851514.1"/>
    <property type="molecule type" value="Genomic_DNA"/>
</dbReference>
<dbReference type="Pfam" id="PF19495">
    <property type="entry name" value="DUF6030"/>
    <property type="match status" value="1"/>
</dbReference>
<sequence>MRTGMIASGKDEQRDRVKPVLRQRPRRGGALIFLLVFTGMALTIAATVLLSNNAQHLKQLLLWFDIDWPPARIAAPGKSPVQAKTDRPAPATIDLPPRFFNPPDVAVAGVFLREMRDLGPQVCKDFTQIGIDNNGWRQSPLDRSTFECLSDEPATDGTGARGSAEPSLFFIAKGDPDGEIRSIRMKLVLADSAQDPPMRQRMIDGVKLLEEQTGWRDLSQFVDSIATLKDLVTSHSGMSYSFQREFTDPHRFNLIVMATNKLPTVKRSRAYFDRKDWLPAAPHSPQRWPFVETPKTSRPEMPDAAVKPTGRTP</sequence>
<dbReference type="InterPro" id="IPR046071">
    <property type="entry name" value="DUF6030"/>
</dbReference>
<gene>
    <name evidence="3" type="ORF">J2Z17_002959</name>
</gene>
<dbReference type="Proteomes" id="UP000759443">
    <property type="component" value="Unassembled WGS sequence"/>
</dbReference>
<keyword evidence="2" id="KW-0812">Transmembrane</keyword>
<keyword evidence="2" id="KW-0472">Membrane</keyword>
<dbReference type="RefSeq" id="WP_209946300.1">
    <property type="nucleotide sequence ID" value="NZ_JAGGJU010000007.1"/>
</dbReference>
<evidence type="ECO:0000313" key="4">
    <source>
        <dbReference type="Proteomes" id="UP000759443"/>
    </source>
</evidence>
<accession>A0ABS4E0P5</accession>
<comment type="caution">
    <text evidence="3">The sequence shown here is derived from an EMBL/GenBank/DDBJ whole genome shotgun (WGS) entry which is preliminary data.</text>
</comment>
<evidence type="ECO:0000256" key="1">
    <source>
        <dbReference type="SAM" id="MobiDB-lite"/>
    </source>
</evidence>
<keyword evidence="4" id="KW-1185">Reference proteome</keyword>
<evidence type="ECO:0008006" key="5">
    <source>
        <dbReference type="Google" id="ProtNLM"/>
    </source>
</evidence>
<keyword evidence="2" id="KW-1133">Transmembrane helix</keyword>
<evidence type="ECO:0000313" key="3">
    <source>
        <dbReference type="EMBL" id="MBP1851514.1"/>
    </source>
</evidence>
<proteinExistence type="predicted"/>
<feature type="region of interest" description="Disordered" evidence="1">
    <location>
        <begin position="283"/>
        <end position="313"/>
    </location>
</feature>
<reference evidence="3 4" key="1">
    <citation type="submission" date="2021-03" db="EMBL/GenBank/DDBJ databases">
        <title>Genomic Encyclopedia of Type Strains, Phase IV (KMG-IV): sequencing the most valuable type-strain genomes for metagenomic binning, comparative biology and taxonomic classification.</title>
        <authorList>
            <person name="Goeker M."/>
        </authorList>
    </citation>
    <scope>NUCLEOTIDE SEQUENCE [LARGE SCALE GENOMIC DNA]</scope>
    <source>
        <strain evidence="3 4">DSM 21600</strain>
    </source>
</reference>
<evidence type="ECO:0000256" key="2">
    <source>
        <dbReference type="SAM" id="Phobius"/>
    </source>
</evidence>
<name>A0ABS4E0P5_9HYPH</name>
<feature type="transmembrane region" description="Helical" evidence="2">
    <location>
        <begin position="28"/>
        <end position="50"/>
    </location>
</feature>
<protein>
    <recommendedName>
        <fullName evidence="5">Exopolysaccharide biosynthesis protein</fullName>
    </recommendedName>
</protein>